<dbReference type="Proteomes" id="UP001420932">
    <property type="component" value="Unassembled WGS sequence"/>
</dbReference>
<keyword evidence="1" id="KW-0539">Nucleus</keyword>
<evidence type="ECO:0000313" key="4">
    <source>
        <dbReference type="Proteomes" id="UP001420932"/>
    </source>
</evidence>
<evidence type="ECO:0000259" key="2">
    <source>
        <dbReference type="PROSITE" id="PS50118"/>
    </source>
</evidence>
<dbReference type="GO" id="GO:0010197">
    <property type="term" value="P:polar nucleus fusion"/>
    <property type="evidence" value="ECO:0007669"/>
    <property type="project" value="TreeGrafter"/>
</dbReference>
<reference evidence="3 4" key="1">
    <citation type="submission" date="2024-01" db="EMBL/GenBank/DDBJ databases">
        <title>Genome assemblies of Stephania.</title>
        <authorList>
            <person name="Yang L."/>
        </authorList>
    </citation>
    <scope>NUCLEOTIDE SEQUENCE [LARGE SCALE GENOMIC DNA]</scope>
    <source>
        <strain evidence="3">YNDBR</strain>
        <tissue evidence="3">Leaf</tissue>
    </source>
</reference>
<dbReference type="Gene3D" id="1.10.30.10">
    <property type="entry name" value="High mobility group box domain"/>
    <property type="match status" value="1"/>
</dbReference>
<sequence length="191" mass="22076">MANPRSRKRVSAHRRGPDGSAFERCDYCGVSVAIALLDMHECKPIVLDRDESDLERPVKRSKGDASLTVKPCFEEQPRSAFCIFMEGFRKSYKEEEWMEADRVGLATWKSLSDQEKDPYVLRAQLVNLAYEEVVLQESVEAQKFKVMGVEKYHLIYIFHRIDLIIVCSLYTLPWRVLGLVICCHIVKLKDC</sequence>
<protein>
    <recommendedName>
        <fullName evidence="2">HMG box domain-containing protein</fullName>
    </recommendedName>
</protein>
<dbReference type="SUPFAM" id="SSF47095">
    <property type="entry name" value="HMG-box"/>
    <property type="match status" value="1"/>
</dbReference>
<gene>
    <name evidence="3" type="ORF">Syun_000115</name>
</gene>
<evidence type="ECO:0000313" key="3">
    <source>
        <dbReference type="EMBL" id="KAK9167975.1"/>
    </source>
</evidence>
<dbReference type="InterPro" id="IPR009071">
    <property type="entry name" value="HMG_box_dom"/>
</dbReference>
<dbReference type="PROSITE" id="PS50118">
    <property type="entry name" value="HMG_BOX_2"/>
    <property type="match status" value="1"/>
</dbReference>
<dbReference type="PANTHER" id="PTHR47658:SF2">
    <property type="entry name" value="HMG-BOX (HIGH MOBILITY GROUP) DNA-BINDING FAMILY PROTEIN"/>
    <property type="match status" value="1"/>
</dbReference>
<dbReference type="PANTHER" id="PTHR47658">
    <property type="entry name" value="HIGH MOBILITY GROUP B PROTEIN 12-RELATED"/>
    <property type="match status" value="1"/>
</dbReference>
<proteinExistence type="predicted"/>
<dbReference type="InterPro" id="IPR036910">
    <property type="entry name" value="HMG_box_dom_sf"/>
</dbReference>
<feature type="DNA-binding region" description="HMG box" evidence="1">
    <location>
        <begin position="74"/>
        <end position="138"/>
    </location>
</feature>
<dbReference type="EMBL" id="JBBNAF010000001">
    <property type="protein sequence ID" value="KAK9167975.1"/>
    <property type="molecule type" value="Genomic_DNA"/>
</dbReference>
<evidence type="ECO:0000256" key="1">
    <source>
        <dbReference type="PROSITE-ProRule" id="PRU00267"/>
    </source>
</evidence>
<accession>A0AAP0LCF1</accession>
<comment type="caution">
    <text evidence="3">The sequence shown here is derived from an EMBL/GenBank/DDBJ whole genome shotgun (WGS) entry which is preliminary data.</text>
</comment>
<feature type="domain" description="HMG box" evidence="2">
    <location>
        <begin position="74"/>
        <end position="138"/>
    </location>
</feature>
<dbReference type="AlphaFoldDB" id="A0AAP0LCF1"/>
<name>A0AAP0LCF1_9MAGN</name>
<dbReference type="GO" id="GO:0005634">
    <property type="term" value="C:nucleus"/>
    <property type="evidence" value="ECO:0007669"/>
    <property type="project" value="UniProtKB-UniRule"/>
</dbReference>
<organism evidence="3 4">
    <name type="scientific">Stephania yunnanensis</name>
    <dbReference type="NCBI Taxonomy" id="152371"/>
    <lineage>
        <taxon>Eukaryota</taxon>
        <taxon>Viridiplantae</taxon>
        <taxon>Streptophyta</taxon>
        <taxon>Embryophyta</taxon>
        <taxon>Tracheophyta</taxon>
        <taxon>Spermatophyta</taxon>
        <taxon>Magnoliopsida</taxon>
        <taxon>Ranunculales</taxon>
        <taxon>Menispermaceae</taxon>
        <taxon>Menispermoideae</taxon>
        <taxon>Cissampelideae</taxon>
        <taxon>Stephania</taxon>
    </lineage>
</organism>
<keyword evidence="4" id="KW-1185">Reference proteome</keyword>
<keyword evidence="1" id="KW-0238">DNA-binding</keyword>
<dbReference type="GO" id="GO:0003677">
    <property type="term" value="F:DNA binding"/>
    <property type="evidence" value="ECO:0007669"/>
    <property type="project" value="UniProtKB-UniRule"/>
</dbReference>